<sequence>MKKIDITGIVLSIASLLIIIWGTIAPENNLSFTVVVAIAIISMIILDIKASKVSNLSEGNPKIKTMRFLNRLSMLVFIGFYLLTIMPSTKNLLNLENNDMVIVTLVSILIMVFGNSAPKIPFNRYLGLRLPWTIRDEDTWKLAHKILGYISFPIAIIMFISAFFFKIETSSTICILLWIIIPGAYSFIFYYKKMKGLKV</sequence>
<dbReference type="Proteomes" id="UP000034407">
    <property type="component" value="Unassembled WGS sequence"/>
</dbReference>
<feature type="transmembrane region" description="Helical" evidence="1">
    <location>
        <begin position="142"/>
        <end position="164"/>
    </location>
</feature>
<dbReference type="OrthoDB" id="9808690at2"/>
<dbReference type="EMBL" id="LBBT01000339">
    <property type="protein sequence ID" value="KKY00055.1"/>
    <property type="molecule type" value="Genomic_DNA"/>
</dbReference>
<feature type="transmembrane region" description="Helical" evidence="1">
    <location>
        <begin position="100"/>
        <end position="122"/>
    </location>
</feature>
<reference evidence="2 3" key="1">
    <citation type="submission" date="2015-04" db="EMBL/GenBank/DDBJ databases">
        <title>Microcin producing Clostridium sp. JC272T.</title>
        <authorList>
            <person name="Jyothsna T."/>
            <person name="Sasikala C."/>
            <person name="Ramana C."/>
        </authorList>
    </citation>
    <scope>NUCLEOTIDE SEQUENCE [LARGE SCALE GENOMIC DNA]</scope>
    <source>
        <strain evidence="2 3">JC272</strain>
    </source>
</reference>
<evidence type="ECO:0000313" key="2">
    <source>
        <dbReference type="EMBL" id="KKY00055.1"/>
    </source>
</evidence>
<feature type="transmembrane region" description="Helical" evidence="1">
    <location>
        <begin position="170"/>
        <end position="191"/>
    </location>
</feature>
<protein>
    <recommendedName>
        <fullName evidence="4">SdpI/YhfL protein family</fullName>
    </recommendedName>
</protein>
<organism evidence="2 3">
    <name type="scientific">Paraclostridium benzoelyticum</name>
    <dbReference type="NCBI Taxonomy" id="1629550"/>
    <lineage>
        <taxon>Bacteria</taxon>
        <taxon>Bacillati</taxon>
        <taxon>Bacillota</taxon>
        <taxon>Clostridia</taxon>
        <taxon>Peptostreptococcales</taxon>
        <taxon>Peptostreptococcaceae</taxon>
        <taxon>Paraclostridium</taxon>
    </lineage>
</organism>
<accession>A0A0M3DBM2</accession>
<feature type="transmembrane region" description="Helical" evidence="1">
    <location>
        <begin position="68"/>
        <end position="88"/>
    </location>
</feature>
<dbReference type="Pfam" id="PF13630">
    <property type="entry name" value="SdpI"/>
    <property type="match status" value="1"/>
</dbReference>
<dbReference type="RefSeq" id="WP_046824184.1">
    <property type="nucleotide sequence ID" value="NZ_LBBT01000339.1"/>
</dbReference>
<feature type="transmembrane region" description="Helical" evidence="1">
    <location>
        <begin position="7"/>
        <end position="24"/>
    </location>
</feature>
<name>A0A0M3DBM2_9FIRM</name>
<proteinExistence type="predicted"/>
<gene>
    <name evidence="2" type="ORF">VN21_16260</name>
</gene>
<dbReference type="InterPro" id="IPR025962">
    <property type="entry name" value="SdpI/YhfL"/>
</dbReference>
<keyword evidence="1" id="KW-0472">Membrane</keyword>
<evidence type="ECO:0000256" key="1">
    <source>
        <dbReference type="SAM" id="Phobius"/>
    </source>
</evidence>
<feature type="transmembrane region" description="Helical" evidence="1">
    <location>
        <begin position="30"/>
        <end position="48"/>
    </location>
</feature>
<keyword evidence="1" id="KW-0812">Transmembrane</keyword>
<keyword evidence="3" id="KW-1185">Reference proteome</keyword>
<evidence type="ECO:0000313" key="3">
    <source>
        <dbReference type="Proteomes" id="UP000034407"/>
    </source>
</evidence>
<comment type="caution">
    <text evidence="2">The sequence shown here is derived from an EMBL/GenBank/DDBJ whole genome shotgun (WGS) entry which is preliminary data.</text>
</comment>
<dbReference type="AlphaFoldDB" id="A0A0M3DBM2"/>
<keyword evidence="1" id="KW-1133">Transmembrane helix</keyword>
<evidence type="ECO:0008006" key="4">
    <source>
        <dbReference type="Google" id="ProtNLM"/>
    </source>
</evidence>
<dbReference type="PATRIC" id="fig|1629550.3.peg.2756"/>